<feature type="region of interest" description="Disordered" evidence="1">
    <location>
        <begin position="49"/>
        <end position="78"/>
    </location>
</feature>
<proteinExistence type="predicted"/>
<name>A0A2H1VPC3_SPOFR</name>
<dbReference type="AlphaFoldDB" id="A0A2H1VPC3"/>
<protein>
    <submittedName>
        <fullName evidence="2">SFRICE_014650</fullName>
    </submittedName>
</protein>
<dbReference type="EMBL" id="ODYU01003650">
    <property type="protein sequence ID" value="SOQ42673.1"/>
    <property type="molecule type" value="Genomic_DNA"/>
</dbReference>
<evidence type="ECO:0000313" key="2">
    <source>
        <dbReference type="EMBL" id="SOQ42673.1"/>
    </source>
</evidence>
<sequence>MTFHALGEARGSVRLLLTKSHPVPTYAFRTRAPGVSLLTYTGQNSRFRDITKKFSKPKPKKSSNTLSDPGIEPETPRPAILAVATTRLTRQSKLGFINANKQIGDMMVSDQRRSWTPATPEQYQTHDIQTRNNNLWITQRFVPCGNRNRYTLHDSQLPSYRGNRPGWSGGKAIGCRVTCSGFDSRTEQLFGENHPMTSPALGEVSGSGRLLLTKNSTLFLLLLFELKLRRGEREYLTLTD</sequence>
<reference evidence="2" key="1">
    <citation type="submission" date="2016-07" db="EMBL/GenBank/DDBJ databases">
        <authorList>
            <person name="Bretaudeau A."/>
        </authorList>
    </citation>
    <scope>NUCLEOTIDE SEQUENCE</scope>
    <source>
        <strain evidence="2">Rice</strain>
        <tissue evidence="2">Whole body</tissue>
    </source>
</reference>
<accession>A0A2H1VPC3</accession>
<evidence type="ECO:0000256" key="1">
    <source>
        <dbReference type="SAM" id="MobiDB-lite"/>
    </source>
</evidence>
<organism evidence="2">
    <name type="scientific">Spodoptera frugiperda</name>
    <name type="common">Fall armyworm</name>
    <dbReference type="NCBI Taxonomy" id="7108"/>
    <lineage>
        <taxon>Eukaryota</taxon>
        <taxon>Metazoa</taxon>
        <taxon>Ecdysozoa</taxon>
        <taxon>Arthropoda</taxon>
        <taxon>Hexapoda</taxon>
        <taxon>Insecta</taxon>
        <taxon>Pterygota</taxon>
        <taxon>Neoptera</taxon>
        <taxon>Endopterygota</taxon>
        <taxon>Lepidoptera</taxon>
        <taxon>Glossata</taxon>
        <taxon>Ditrysia</taxon>
        <taxon>Noctuoidea</taxon>
        <taxon>Noctuidae</taxon>
        <taxon>Amphipyrinae</taxon>
        <taxon>Spodoptera</taxon>
    </lineage>
</organism>
<gene>
    <name evidence="2" type="ORF">SFRICE_014650</name>
</gene>